<name>A0AAW3M6H5_PSESS</name>
<evidence type="ECO:0000313" key="2">
    <source>
        <dbReference type="Proteomes" id="UP000054513"/>
    </source>
</evidence>
<gene>
    <name evidence="1" type="ORF">AO287_04695</name>
</gene>
<reference evidence="1 2" key="1">
    <citation type="submission" date="2015-09" db="EMBL/GenBank/DDBJ databases">
        <title>Genome sequence of ICMP 19499.</title>
        <authorList>
            <person name="Visnovsky S.B."/>
            <person name="Lu A."/>
            <person name="Panda P."/>
            <person name="Pitman A.R."/>
        </authorList>
    </citation>
    <scope>NUCLEOTIDE SEQUENCE [LARGE SCALE GENOMIC DNA]</scope>
    <source>
        <strain evidence="1 2">ICMP 19499</strain>
    </source>
</reference>
<dbReference type="AlphaFoldDB" id="A0AAW3M6H5"/>
<dbReference type="InterPro" id="IPR024524">
    <property type="entry name" value="DUF3800"/>
</dbReference>
<accession>A0AAW3M6H5</accession>
<dbReference type="Proteomes" id="UP000054513">
    <property type="component" value="Unassembled WGS sequence"/>
</dbReference>
<evidence type="ECO:0008006" key="3">
    <source>
        <dbReference type="Google" id="ProtNLM"/>
    </source>
</evidence>
<evidence type="ECO:0000313" key="1">
    <source>
        <dbReference type="EMBL" id="KTC61802.1"/>
    </source>
</evidence>
<proteinExistence type="predicted"/>
<dbReference type="Pfam" id="PF12686">
    <property type="entry name" value="DUF3800"/>
    <property type="match status" value="1"/>
</dbReference>
<comment type="caution">
    <text evidence="1">The sequence shown here is derived from an EMBL/GenBank/DDBJ whole genome shotgun (WGS) entry which is preliminary data.</text>
</comment>
<organism evidence="1 2">
    <name type="scientific">Pseudomonas savastanoi</name>
    <name type="common">Pseudomonas syringae pv. savastanoi</name>
    <dbReference type="NCBI Taxonomy" id="29438"/>
    <lineage>
        <taxon>Bacteria</taxon>
        <taxon>Pseudomonadati</taxon>
        <taxon>Pseudomonadota</taxon>
        <taxon>Gammaproteobacteria</taxon>
        <taxon>Pseudomonadales</taxon>
        <taxon>Pseudomonadaceae</taxon>
        <taxon>Pseudomonas</taxon>
    </lineage>
</organism>
<dbReference type="EMBL" id="LKCI01000007">
    <property type="protein sequence ID" value="KTC61802.1"/>
    <property type="molecule type" value="Genomic_DNA"/>
</dbReference>
<protein>
    <recommendedName>
        <fullName evidence="3">DUF3800 domain-containing protein</fullName>
    </recommendedName>
</protein>
<sequence length="360" mass="40578">MTPQLFLDESGHTGHNLTDLDQPIFTLAGTVHSAAEAEKLLKLLNCKSPFEAHFKKLKKTKSGREGIAKFVNSPLINFDCVKVDLVNKDYFITGKIVDLLVETMLHARGVDLYINGQNIALANMLHYCMPQFCGQENVVQMQQAFVLMIRDQTEAQITQFYDMLERMKLRCSYTEFHKSLDLILDTRDEIADILTGIDKSALDPSIPAFFSQCVLWGNIYKKGFHIIHDDSKSIERQRESLNLFMDLRKKTIEVGYDRRKFKLPIKGLSFNFAGSHEHAQIQVADIISSATSYWAGCKAKGQVNDELYDILDNSNIPKLVSKNSIWPSTNISPAELKTVYSGGLNPANSTANFLISDNLT</sequence>